<keyword evidence="3" id="KW-1185">Reference proteome</keyword>
<feature type="domain" description="Helicase C-terminal" evidence="1">
    <location>
        <begin position="1"/>
        <end position="81"/>
    </location>
</feature>
<evidence type="ECO:0000259" key="1">
    <source>
        <dbReference type="PROSITE" id="PS51194"/>
    </source>
</evidence>
<keyword evidence="2" id="KW-0378">Hydrolase</keyword>
<dbReference type="Pfam" id="PF00271">
    <property type="entry name" value="Helicase_C"/>
    <property type="match status" value="1"/>
</dbReference>
<name>A0A9P6VHU8_9HELO</name>
<dbReference type="GO" id="GO:0004386">
    <property type="term" value="F:helicase activity"/>
    <property type="evidence" value="ECO:0007669"/>
    <property type="project" value="UniProtKB-KW"/>
</dbReference>
<dbReference type="PROSITE" id="PS51194">
    <property type="entry name" value="HELICASE_CTER"/>
    <property type="match status" value="1"/>
</dbReference>
<keyword evidence="2" id="KW-0547">Nucleotide-binding</keyword>
<comment type="caution">
    <text evidence="2">The sequence shown here is derived from an EMBL/GenBank/DDBJ whole genome shotgun (WGS) entry which is preliminary data.</text>
</comment>
<keyword evidence="2" id="KW-0347">Helicase</keyword>
<dbReference type="Proteomes" id="UP000785200">
    <property type="component" value="Unassembled WGS sequence"/>
</dbReference>
<dbReference type="InterPro" id="IPR027417">
    <property type="entry name" value="P-loop_NTPase"/>
</dbReference>
<dbReference type="CDD" id="cd18785">
    <property type="entry name" value="SF2_C"/>
    <property type="match status" value="1"/>
</dbReference>
<evidence type="ECO:0000313" key="3">
    <source>
        <dbReference type="Proteomes" id="UP000785200"/>
    </source>
</evidence>
<evidence type="ECO:0000313" key="2">
    <source>
        <dbReference type="EMBL" id="KAG0648381.1"/>
    </source>
</evidence>
<dbReference type="AlphaFoldDB" id="A0A9P6VHU8"/>
<keyword evidence="2" id="KW-0067">ATP-binding</keyword>
<accession>A0A9P6VHU8</accession>
<protein>
    <submittedName>
        <fullName evidence="2">DEAD-box ATP-dependent RNA helicase 21</fullName>
    </submittedName>
</protein>
<gene>
    <name evidence="2" type="ORF">D0Z07_5508</name>
</gene>
<reference evidence="2" key="1">
    <citation type="submission" date="2019-07" db="EMBL/GenBank/DDBJ databases">
        <title>Hyphodiscus hymeniophilus genome sequencing and assembly.</title>
        <authorList>
            <person name="Kramer G."/>
            <person name="Nodwell J."/>
        </authorList>
    </citation>
    <scope>NUCLEOTIDE SEQUENCE</scope>
    <source>
        <strain evidence="2">ATCC 34498</strain>
    </source>
</reference>
<dbReference type="SUPFAM" id="SSF52540">
    <property type="entry name" value="P-loop containing nucleoside triphosphate hydrolases"/>
    <property type="match status" value="1"/>
</dbReference>
<dbReference type="Gene3D" id="3.40.50.300">
    <property type="entry name" value="P-loop containing nucleotide triphosphate hydrolases"/>
    <property type="match status" value="1"/>
</dbReference>
<dbReference type="EMBL" id="VNKQ01000010">
    <property type="protein sequence ID" value="KAG0648381.1"/>
    <property type="molecule type" value="Genomic_DNA"/>
</dbReference>
<dbReference type="OrthoDB" id="3562408at2759"/>
<sequence length="310" mass="34874">MATAAPGTGIDVPGITHVIHLEGPHSIIDYTQSAGRAGRARERVTAVIIIEDKDWPTEDPEKDSCLELKTHEVNSLIGTKGCRQSILSRCLDNDLRDCKGIDAVLCDNCLREKLLWKSELSSRGLVMSQAYGRKVARGLEQIEAARVKVPKFLLSEIKEVRELGQWGCRICWMFKGREGAQHTWMECSEIEECLSFQGCLGFQGRINYRRGRQAQFLSCFYCHVSQELCLDGHKSRGTTMALAVCADEGLWKQVQELAGRELAGEKEYAEWLELKHSKLVCGQEMTKALAVFDLVVRWRIETGVSVPDER</sequence>
<proteinExistence type="predicted"/>
<organism evidence="2 3">
    <name type="scientific">Hyphodiscus hymeniophilus</name>
    <dbReference type="NCBI Taxonomy" id="353542"/>
    <lineage>
        <taxon>Eukaryota</taxon>
        <taxon>Fungi</taxon>
        <taxon>Dikarya</taxon>
        <taxon>Ascomycota</taxon>
        <taxon>Pezizomycotina</taxon>
        <taxon>Leotiomycetes</taxon>
        <taxon>Helotiales</taxon>
        <taxon>Hyphodiscaceae</taxon>
        <taxon>Hyphodiscus</taxon>
    </lineage>
</organism>
<dbReference type="InterPro" id="IPR001650">
    <property type="entry name" value="Helicase_C-like"/>
</dbReference>